<evidence type="ECO:0000313" key="2">
    <source>
        <dbReference type="Proteomes" id="UP000825701"/>
    </source>
</evidence>
<accession>A0A9E6RFC1</accession>
<protein>
    <submittedName>
        <fullName evidence="1">Uncharacterized protein</fullName>
    </submittedName>
</protein>
<evidence type="ECO:0000313" key="1">
    <source>
        <dbReference type="EMBL" id="QZO02529.1"/>
    </source>
</evidence>
<sequence length="124" mass="13813">MLDFDDWLKAAFAETEGFTALVVLVEITETDAKPVASTFFHVIGDEATWKDVRKMFASAPGGWDGAVFFTATSRDGGPIEEPLARVELRRVEAEIGDDRLRINDGAFFDRKGRRMRIDEDEAAA</sequence>
<name>A0A9E6RFC1_9HYPH</name>
<keyword evidence="2" id="KW-1185">Reference proteome</keyword>
<dbReference type="KEGG" id="cmet:K6K41_26070"/>
<dbReference type="AlphaFoldDB" id="A0A9E6RFC1"/>
<gene>
    <name evidence="1" type="ORF">K6K41_26070</name>
</gene>
<dbReference type="Proteomes" id="UP000825701">
    <property type="component" value="Chromosome"/>
</dbReference>
<organism evidence="1 2">
    <name type="scientific">Chenggangzhangella methanolivorans</name>
    <dbReference type="NCBI Taxonomy" id="1437009"/>
    <lineage>
        <taxon>Bacteria</taxon>
        <taxon>Pseudomonadati</taxon>
        <taxon>Pseudomonadota</taxon>
        <taxon>Alphaproteobacteria</taxon>
        <taxon>Hyphomicrobiales</taxon>
        <taxon>Methylopilaceae</taxon>
        <taxon>Chenggangzhangella</taxon>
    </lineage>
</organism>
<reference evidence="1" key="1">
    <citation type="submission" date="2021-08" db="EMBL/GenBank/DDBJ databases">
        <authorList>
            <person name="Zhang H."/>
            <person name="Xu M."/>
            <person name="Yu Z."/>
            <person name="Yang L."/>
            <person name="Cai Y."/>
        </authorList>
    </citation>
    <scope>NUCLEOTIDE SEQUENCE</scope>
    <source>
        <strain evidence="1">CHL1</strain>
    </source>
</reference>
<proteinExistence type="predicted"/>
<dbReference type="EMBL" id="CP081869">
    <property type="protein sequence ID" value="QZO02529.1"/>
    <property type="molecule type" value="Genomic_DNA"/>
</dbReference>